<reference evidence="2 3" key="1">
    <citation type="submission" date="2017-11" db="EMBL/GenBank/DDBJ databases">
        <authorList>
            <person name="Mikolon A."/>
            <person name="Lin K.X."/>
            <person name="Rigg S.J."/>
            <person name="Wilson J.M."/>
            <person name="Nayek S."/>
            <person name="Hughes L.E."/>
            <person name="Garlena R.A."/>
            <person name="Russell D.A."/>
            <person name="Pope W.H."/>
            <person name="Jacobs-Sera D."/>
            <person name="Hendrix R.W."/>
            <person name="Hatfull G.F."/>
        </authorList>
    </citation>
    <scope>NUCLEOTIDE SEQUENCE [LARGE SCALE GENOMIC DNA]</scope>
</reference>
<dbReference type="Proteomes" id="UP000241350">
    <property type="component" value="Segment"/>
</dbReference>
<dbReference type="EMBL" id="MG593800">
    <property type="protein sequence ID" value="AUG87098.1"/>
    <property type="molecule type" value="Genomic_DNA"/>
</dbReference>
<gene>
    <name evidence="2" type="ORF">SEA_ABBEYMIKOLON_26</name>
</gene>
<feature type="compositionally biased region" description="Basic and acidic residues" evidence="1">
    <location>
        <begin position="298"/>
        <end position="316"/>
    </location>
</feature>
<feature type="compositionally biased region" description="Acidic residues" evidence="1">
    <location>
        <begin position="285"/>
        <end position="296"/>
    </location>
</feature>
<organism evidence="2 3">
    <name type="scientific">Streptomyces phage AbbeyMikolon</name>
    <dbReference type="NCBI Taxonomy" id="2059880"/>
    <lineage>
        <taxon>Viruses</taxon>
        <taxon>Duplodnaviria</taxon>
        <taxon>Heunggongvirae</taxon>
        <taxon>Uroviricota</taxon>
        <taxon>Caudoviricetes</taxon>
        <taxon>Abbeymikolonvirus</taxon>
        <taxon>Abbeymikolonvirus abbeymikolon</taxon>
    </lineage>
</organism>
<protein>
    <submittedName>
        <fullName evidence="2">Immunity repressor</fullName>
    </submittedName>
</protein>
<evidence type="ECO:0000256" key="1">
    <source>
        <dbReference type="SAM" id="MobiDB-lite"/>
    </source>
</evidence>
<dbReference type="Pfam" id="PF25746">
    <property type="entry name" value="Phage_Repressor_c"/>
    <property type="match status" value="1"/>
</dbReference>
<feature type="region of interest" description="Disordered" evidence="1">
    <location>
        <begin position="67"/>
        <end position="89"/>
    </location>
</feature>
<feature type="region of interest" description="Disordered" evidence="1">
    <location>
        <begin position="260"/>
        <end position="316"/>
    </location>
</feature>
<dbReference type="InterPro" id="IPR058005">
    <property type="entry name" value="Repressor_C"/>
</dbReference>
<feature type="compositionally biased region" description="Basic and acidic residues" evidence="1">
    <location>
        <begin position="263"/>
        <end position="284"/>
    </location>
</feature>
<evidence type="ECO:0000313" key="2">
    <source>
        <dbReference type="EMBL" id="AUG87098.1"/>
    </source>
</evidence>
<feature type="compositionally biased region" description="Low complexity" evidence="1">
    <location>
        <begin position="76"/>
        <end position="89"/>
    </location>
</feature>
<evidence type="ECO:0000313" key="3">
    <source>
        <dbReference type="Proteomes" id="UP000241350"/>
    </source>
</evidence>
<proteinExistence type="predicted"/>
<keyword evidence="3" id="KW-1185">Reference proteome</keyword>
<accession>A0A2H5BL84</accession>
<name>A0A2H5BL84_9CAUD</name>
<sequence>MAAKTDTKPTAAEIKADVEAALTALETADTLEKVDGLSDHIVDLLKGLRANQRVGLEMRRKEAVTKASERVKEATKAPSKAVAKPKASASWEDMEGGAAEARKLMDAGVERIRKGAEIGLKAADLFKEVANVIFEGRLRLLNKEGLPDITAKSDGAKQLSKDMFAKAKETVAEDQVDLLEFHASLAKGVSNRMQDVSVEFLRALATTPMDEAAKSFPFLTDGTLDALVTAEGVEFPEGATPEDKVRWVYSMKGINLPSQTRAEVAKADRERKALEAKEAAKAAEEGTEEGEGEGSGEDAQHPHSPAEDKLVSTVDKMVKDAKRIGSQGKKADPEVKAAIKSKLDDLIRELALASAALS</sequence>